<gene>
    <name evidence="2" type="ORF">MPIPNATIZW_LOCUS12487</name>
</gene>
<sequence>MLSSSFSYFNSYKNTKPLLIFISYLATPYIQLGKIMKDFYLCFPDENLRHRAAEWHAPRLSCHTREIKSTMPPANPPTESWVMAASLPSPIMVGFAISAVVSMPFAKARGLQQRLASVVQFLRHVLFSARRAQ</sequence>
<dbReference type="Proteomes" id="UP001314169">
    <property type="component" value="Chromosome 4"/>
</dbReference>
<feature type="transmembrane region" description="Helical" evidence="1">
    <location>
        <begin position="81"/>
        <end position="106"/>
    </location>
</feature>
<reference evidence="2" key="1">
    <citation type="submission" date="2023-12" db="EMBL/GenBank/DDBJ databases">
        <authorList>
            <person name="Brown T."/>
        </authorList>
    </citation>
    <scope>NUCLEOTIDE SEQUENCE</scope>
</reference>
<organism evidence="2 3">
    <name type="scientific">Pipistrellus nathusii</name>
    <name type="common">Nathusius' pipistrelle</name>
    <dbReference type="NCBI Taxonomy" id="59473"/>
    <lineage>
        <taxon>Eukaryota</taxon>
        <taxon>Metazoa</taxon>
        <taxon>Chordata</taxon>
        <taxon>Craniata</taxon>
        <taxon>Vertebrata</taxon>
        <taxon>Euteleostomi</taxon>
        <taxon>Mammalia</taxon>
        <taxon>Eutheria</taxon>
        <taxon>Laurasiatheria</taxon>
        <taxon>Chiroptera</taxon>
        <taxon>Yangochiroptera</taxon>
        <taxon>Vespertilionidae</taxon>
        <taxon>Pipistrellus</taxon>
    </lineage>
</organism>
<accession>A0ABP0A114</accession>
<evidence type="ECO:0000313" key="3">
    <source>
        <dbReference type="Proteomes" id="UP001314169"/>
    </source>
</evidence>
<dbReference type="EMBL" id="OY882861">
    <property type="protein sequence ID" value="CAK6444181.1"/>
    <property type="molecule type" value="Genomic_DNA"/>
</dbReference>
<proteinExistence type="predicted"/>
<keyword evidence="3" id="KW-1185">Reference proteome</keyword>
<keyword evidence="1" id="KW-0472">Membrane</keyword>
<protein>
    <submittedName>
        <fullName evidence="2">Uncharacterized protein</fullName>
    </submittedName>
</protein>
<keyword evidence="1" id="KW-1133">Transmembrane helix</keyword>
<evidence type="ECO:0000313" key="2">
    <source>
        <dbReference type="EMBL" id="CAK6444181.1"/>
    </source>
</evidence>
<keyword evidence="1" id="KW-0812">Transmembrane</keyword>
<name>A0ABP0A114_PIPNA</name>
<evidence type="ECO:0000256" key="1">
    <source>
        <dbReference type="SAM" id="Phobius"/>
    </source>
</evidence>